<feature type="region of interest" description="Disordered" evidence="1">
    <location>
        <begin position="84"/>
        <end position="114"/>
    </location>
</feature>
<proteinExistence type="predicted"/>
<keyword evidence="2" id="KW-1185">Reference proteome</keyword>
<name>A0A914W8H9_9BILA</name>
<organism evidence="2 3">
    <name type="scientific">Plectus sambesii</name>
    <dbReference type="NCBI Taxonomy" id="2011161"/>
    <lineage>
        <taxon>Eukaryota</taxon>
        <taxon>Metazoa</taxon>
        <taxon>Ecdysozoa</taxon>
        <taxon>Nematoda</taxon>
        <taxon>Chromadorea</taxon>
        <taxon>Plectida</taxon>
        <taxon>Plectina</taxon>
        <taxon>Plectoidea</taxon>
        <taxon>Plectidae</taxon>
        <taxon>Plectus</taxon>
    </lineage>
</organism>
<evidence type="ECO:0000256" key="1">
    <source>
        <dbReference type="SAM" id="MobiDB-lite"/>
    </source>
</evidence>
<evidence type="ECO:0000313" key="2">
    <source>
        <dbReference type="Proteomes" id="UP000887566"/>
    </source>
</evidence>
<accession>A0A914W8H9</accession>
<feature type="compositionally biased region" description="Polar residues" evidence="1">
    <location>
        <begin position="94"/>
        <end position="108"/>
    </location>
</feature>
<feature type="compositionally biased region" description="Basic residues" evidence="1">
    <location>
        <begin position="84"/>
        <end position="93"/>
    </location>
</feature>
<protein>
    <submittedName>
        <fullName evidence="3">Uncharacterized protein</fullName>
    </submittedName>
</protein>
<sequence length="114" mass="12654">MGGKLDSARLSRRKSCKALEREREERLKYADSTGDLTFCLVKEDQRGRLYASVAHNARCTSLASADHDIDSGWLVFASEGARARGRAPQRHMTSHSVSRGTSTTNRSAASWRRA</sequence>
<reference evidence="3" key="1">
    <citation type="submission" date="2022-11" db="UniProtKB">
        <authorList>
            <consortium name="WormBaseParasite"/>
        </authorList>
    </citation>
    <scope>IDENTIFICATION</scope>
</reference>
<dbReference type="WBParaSite" id="PSAMB.scaffold3318size18782.g21040.t1">
    <property type="protein sequence ID" value="PSAMB.scaffold3318size18782.g21040.t1"/>
    <property type="gene ID" value="PSAMB.scaffold3318size18782.g21040"/>
</dbReference>
<evidence type="ECO:0000313" key="3">
    <source>
        <dbReference type="WBParaSite" id="PSAMB.scaffold3318size18782.g21040.t1"/>
    </source>
</evidence>
<dbReference type="AlphaFoldDB" id="A0A914W8H9"/>
<dbReference type="Proteomes" id="UP000887566">
    <property type="component" value="Unplaced"/>
</dbReference>